<keyword evidence="4" id="KW-0472">Membrane</keyword>
<keyword evidence="4" id="KW-1133">Transmembrane helix</keyword>
<dbReference type="EMBL" id="PYYB01000001">
    <property type="protein sequence ID" value="PTL58492.1"/>
    <property type="molecule type" value="Genomic_DNA"/>
</dbReference>
<evidence type="ECO:0000313" key="7">
    <source>
        <dbReference type="Proteomes" id="UP000240739"/>
    </source>
</evidence>
<feature type="transmembrane region" description="Helical" evidence="4">
    <location>
        <begin position="412"/>
        <end position="433"/>
    </location>
</feature>
<proteinExistence type="predicted"/>
<dbReference type="InterPro" id="IPR050482">
    <property type="entry name" value="Sensor_HK_TwoCompSys"/>
</dbReference>
<accession>A0A2T4UGX6</accession>
<reference evidence="6 7" key="1">
    <citation type="submission" date="2018-03" db="EMBL/GenBank/DDBJ databases">
        <title>Aquarubrobacter algicola gen. nov., sp. nov., a novel actinobacterium isolated from shallow eutrophic lake during the end of cyanobacterial harmful algal blooms.</title>
        <authorList>
            <person name="Chun S.J."/>
        </authorList>
    </citation>
    <scope>NUCLEOTIDE SEQUENCE [LARGE SCALE GENOMIC DNA]</scope>
    <source>
        <strain evidence="6 7">Seoho-28</strain>
    </source>
</reference>
<feature type="transmembrane region" description="Helical" evidence="4">
    <location>
        <begin position="479"/>
        <end position="498"/>
    </location>
</feature>
<feature type="transmembrane region" description="Helical" evidence="4">
    <location>
        <begin position="440"/>
        <end position="467"/>
    </location>
</feature>
<feature type="transmembrane region" description="Helical" evidence="4">
    <location>
        <begin position="102"/>
        <end position="119"/>
    </location>
</feature>
<organism evidence="6 7">
    <name type="scientific">Paraconexibacter algicola</name>
    <dbReference type="NCBI Taxonomy" id="2133960"/>
    <lineage>
        <taxon>Bacteria</taxon>
        <taxon>Bacillati</taxon>
        <taxon>Actinomycetota</taxon>
        <taxon>Thermoleophilia</taxon>
        <taxon>Solirubrobacterales</taxon>
        <taxon>Paraconexibacteraceae</taxon>
        <taxon>Paraconexibacter</taxon>
    </lineage>
</organism>
<feature type="transmembrane region" description="Helical" evidence="4">
    <location>
        <begin position="125"/>
        <end position="143"/>
    </location>
</feature>
<dbReference type="OrthoDB" id="144293at2"/>
<feature type="domain" description="Histidine kinase" evidence="5">
    <location>
        <begin position="636"/>
        <end position="724"/>
    </location>
</feature>
<comment type="caution">
    <text evidence="6">The sequence shown here is derived from an EMBL/GenBank/DDBJ whole genome shotgun (WGS) entry which is preliminary data.</text>
</comment>
<dbReference type="InterPro" id="IPR005467">
    <property type="entry name" value="His_kinase_dom"/>
</dbReference>
<dbReference type="InterPro" id="IPR036890">
    <property type="entry name" value="HATPase_C_sf"/>
</dbReference>
<protein>
    <recommendedName>
        <fullName evidence="5">Histidine kinase domain-containing protein</fullName>
    </recommendedName>
</protein>
<dbReference type="RefSeq" id="WP_107566930.1">
    <property type="nucleotide sequence ID" value="NZ_PYYB01000001.1"/>
</dbReference>
<dbReference type="GO" id="GO:0016301">
    <property type="term" value="F:kinase activity"/>
    <property type="evidence" value="ECO:0007669"/>
    <property type="project" value="UniProtKB-KW"/>
</dbReference>
<dbReference type="GO" id="GO:0000160">
    <property type="term" value="P:phosphorelay signal transduction system"/>
    <property type="evidence" value="ECO:0007669"/>
    <property type="project" value="UniProtKB-KW"/>
</dbReference>
<keyword evidence="7" id="KW-1185">Reference proteome</keyword>
<keyword evidence="1" id="KW-0808">Transferase</keyword>
<gene>
    <name evidence="6" type="ORF">C7Y72_01890</name>
</gene>
<dbReference type="PROSITE" id="PS50109">
    <property type="entry name" value="HIS_KIN"/>
    <property type="match status" value="1"/>
</dbReference>
<name>A0A2T4UGX6_9ACTN</name>
<evidence type="ECO:0000256" key="4">
    <source>
        <dbReference type="SAM" id="Phobius"/>
    </source>
</evidence>
<evidence type="ECO:0000313" key="6">
    <source>
        <dbReference type="EMBL" id="PTL58492.1"/>
    </source>
</evidence>
<dbReference type="AlphaFoldDB" id="A0A2T4UGX6"/>
<evidence type="ECO:0000256" key="1">
    <source>
        <dbReference type="ARBA" id="ARBA00022679"/>
    </source>
</evidence>
<sequence length="724" mass="74284">MRALVLARLAALPTGIALGLTSADVAWEPALAISAVAICWILATNRRMSRRGLGRREALVLAAVDVAIVAAGIAASGGADSRMRLLLGVLPLAMAFAFRAPVVVGIGVGGGALLIPSGLDDPGGLAVNLVVGAWSTAVGLALVRDRRRLVGRMRRLAEVRERLLEAHDGAAARERDRAVDELRLGALDDVRAARTALVLPGGAGRAAELTRSAAGRIRGLVSELHALSARPIALRAAVGAVAARRAEQTGRTIAVRVDDAVEGTRDDLVLVLVRDLLDAITTHGSAPADLTVTVAAGDRGFEVAVRGAPLAAFDELGLALVRERLLGVPGAVLVVGDGLVTAILEDEPAREVPPPPGTPSAARASRRLGALAVPVIALICGTSAASFWIPTAIGFVAVVASEIAIARRPLPVRGRIAMTAIDAALIVSAVALAGPARDELLLLVVGFAPVYASIFAPRIVAVFVAGLGLGTLAVIGWDQAFVIGYGAAAVIAVALAVATERAIALATVLLECRREAFLSLLASEEAVRRSVARRLHDDALQLLLTARQDAEEAAQAADPAIGADGAQRARLALGEVEAQLDRASLRQEVDRAPQGGLATALEALVREAESESELLVVRAIDPAVAAVADGGLILGLARELVTNAVRHAQARRLTVTLGADGRGAHVLVVADDGRGMAPDRAAAALAEGHIGLAAARDRVRRRGGTLTLDATPGRGTVVTVVLPG</sequence>
<keyword evidence="4" id="KW-0812">Transmembrane</keyword>
<keyword evidence="2" id="KW-0418">Kinase</keyword>
<evidence type="ECO:0000256" key="3">
    <source>
        <dbReference type="ARBA" id="ARBA00023012"/>
    </source>
</evidence>
<evidence type="ECO:0000259" key="5">
    <source>
        <dbReference type="PROSITE" id="PS50109"/>
    </source>
</evidence>
<dbReference type="PANTHER" id="PTHR24421">
    <property type="entry name" value="NITRATE/NITRITE SENSOR PROTEIN NARX-RELATED"/>
    <property type="match status" value="1"/>
</dbReference>
<feature type="transmembrane region" description="Helical" evidence="4">
    <location>
        <begin position="29"/>
        <end position="46"/>
    </location>
</feature>
<dbReference type="Gene3D" id="3.30.565.10">
    <property type="entry name" value="Histidine kinase-like ATPase, C-terminal domain"/>
    <property type="match status" value="1"/>
</dbReference>
<dbReference type="CDD" id="cd16917">
    <property type="entry name" value="HATPase_UhpB-NarQ-NarX-like"/>
    <property type="match status" value="1"/>
</dbReference>
<feature type="transmembrane region" description="Helical" evidence="4">
    <location>
        <begin position="58"/>
        <end position="75"/>
    </location>
</feature>
<dbReference type="SMART" id="SM00387">
    <property type="entry name" value="HATPase_c"/>
    <property type="match status" value="1"/>
</dbReference>
<feature type="transmembrane region" description="Helical" evidence="4">
    <location>
        <begin position="371"/>
        <end position="400"/>
    </location>
</feature>
<keyword evidence="3" id="KW-0902">Two-component regulatory system</keyword>
<dbReference type="Pfam" id="PF02518">
    <property type="entry name" value="HATPase_c"/>
    <property type="match status" value="1"/>
</dbReference>
<dbReference type="InterPro" id="IPR003594">
    <property type="entry name" value="HATPase_dom"/>
</dbReference>
<dbReference type="Proteomes" id="UP000240739">
    <property type="component" value="Unassembled WGS sequence"/>
</dbReference>
<dbReference type="SUPFAM" id="SSF55874">
    <property type="entry name" value="ATPase domain of HSP90 chaperone/DNA topoisomerase II/histidine kinase"/>
    <property type="match status" value="1"/>
</dbReference>
<evidence type="ECO:0000256" key="2">
    <source>
        <dbReference type="ARBA" id="ARBA00022777"/>
    </source>
</evidence>